<dbReference type="OrthoDB" id="5800688at2759"/>
<dbReference type="PROSITE" id="PS51079">
    <property type="entry name" value="MBT"/>
    <property type="match status" value="2"/>
</dbReference>
<dbReference type="CDD" id="cd20100">
    <property type="entry name" value="MBT_dSfmbt-like_rpt4"/>
    <property type="match status" value="1"/>
</dbReference>
<keyword evidence="5" id="KW-1185">Reference proteome</keyword>
<dbReference type="SMART" id="SM00561">
    <property type="entry name" value="MBT"/>
    <property type="match status" value="1"/>
</dbReference>
<dbReference type="GO" id="GO:0005634">
    <property type="term" value="C:nucleus"/>
    <property type="evidence" value="ECO:0007669"/>
    <property type="project" value="InterPro"/>
</dbReference>
<protein>
    <recommendedName>
        <fullName evidence="6">MBT domain-containing protein 1-like</fullName>
    </recommendedName>
</protein>
<dbReference type="GO" id="GO:0042393">
    <property type="term" value="F:histone binding"/>
    <property type="evidence" value="ECO:0007669"/>
    <property type="project" value="TreeGrafter"/>
</dbReference>
<dbReference type="Proteomes" id="UP001154078">
    <property type="component" value="Chromosome 7"/>
</dbReference>
<evidence type="ECO:0000313" key="4">
    <source>
        <dbReference type="EMBL" id="CAH0560014.1"/>
    </source>
</evidence>
<evidence type="ECO:0000256" key="1">
    <source>
        <dbReference type="ARBA" id="ARBA00022737"/>
    </source>
</evidence>
<dbReference type="PANTHER" id="PTHR12247:SF104">
    <property type="entry name" value="POLYCOMB PROTEIN SFMBT"/>
    <property type="match status" value="1"/>
</dbReference>
<feature type="compositionally biased region" description="Basic and acidic residues" evidence="3">
    <location>
        <begin position="254"/>
        <end position="263"/>
    </location>
</feature>
<organism evidence="4 5">
    <name type="scientific">Brassicogethes aeneus</name>
    <name type="common">Rape pollen beetle</name>
    <name type="synonym">Meligethes aeneus</name>
    <dbReference type="NCBI Taxonomy" id="1431903"/>
    <lineage>
        <taxon>Eukaryota</taxon>
        <taxon>Metazoa</taxon>
        <taxon>Ecdysozoa</taxon>
        <taxon>Arthropoda</taxon>
        <taxon>Hexapoda</taxon>
        <taxon>Insecta</taxon>
        <taxon>Pterygota</taxon>
        <taxon>Neoptera</taxon>
        <taxon>Endopterygota</taxon>
        <taxon>Coleoptera</taxon>
        <taxon>Polyphaga</taxon>
        <taxon>Cucujiformia</taxon>
        <taxon>Nitidulidae</taxon>
        <taxon>Meligethinae</taxon>
        <taxon>Brassicogethes</taxon>
    </lineage>
</organism>
<evidence type="ECO:0000313" key="5">
    <source>
        <dbReference type="Proteomes" id="UP001154078"/>
    </source>
</evidence>
<name>A0A9P0BBL5_BRAAE</name>
<dbReference type="Gene3D" id="2.30.30.140">
    <property type="match status" value="2"/>
</dbReference>
<accession>A0A9P0BBL5</accession>
<feature type="compositionally biased region" description="Low complexity" evidence="3">
    <location>
        <begin position="207"/>
        <end position="239"/>
    </location>
</feature>
<dbReference type="GO" id="GO:0003682">
    <property type="term" value="F:chromatin binding"/>
    <property type="evidence" value="ECO:0007669"/>
    <property type="project" value="TreeGrafter"/>
</dbReference>
<proteinExistence type="predicted"/>
<dbReference type="AlphaFoldDB" id="A0A9P0BBL5"/>
<gene>
    <name evidence="4" type="ORF">MELIAE_LOCUS9860</name>
</gene>
<dbReference type="SUPFAM" id="SSF63748">
    <property type="entry name" value="Tudor/PWWP/MBT"/>
    <property type="match status" value="2"/>
</dbReference>
<dbReference type="Pfam" id="PF02820">
    <property type="entry name" value="MBT"/>
    <property type="match status" value="2"/>
</dbReference>
<feature type="compositionally biased region" description="Basic and acidic residues" evidence="3">
    <location>
        <begin position="296"/>
        <end position="307"/>
    </location>
</feature>
<sequence>MDVLRCGYIMIRIDTYDSDATGADWFCYHVKSPCIFPVGFCEKHGIPLTPPKAYDQDTFVWSEYLRETNNQAADPSLFNNYVPLHGFVAGMKIEAADLMDPRLVCVATIAKVVGRILKVHFDGWEDEYDQWLDCESPDIYPVGWCQSVGHKLEGPPIVNRPSLPVKSPKANPLLAGVKKRGRKKKKDAKTSTSPSSNKFLRSSTEETQTAPADVATTPAASWTTPTVLSTMSLASTTTTDVKEEAKDEEQEGALEVKREKTGEMEEDEEEEGPESGSGERGGSESSGSGRYGAGRSADRTESHFLCE</sequence>
<evidence type="ECO:0000256" key="3">
    <source>
        <dbReference type="SAM" id="MobiDB-lite"/>
    </source>
</evidence>
<feature type="compositionally biased region" description="Basic residues" evidence="3">
    <location>
        <begin position="177"/>
        <end position="187"/>
    </location>
</feature>
<dbReference type="PANTHER" id="PTHR12247">
    <property type="entry name" value="POLYCOMB GROUP PROTEIN"/>
    <property type="match status" value="1"/>
</dbReference>
<evidence type="ECO:0000256" key="2">
    <source>
        <dbReference type="PROSITE-ProRule" id="PRU00459"/>
    </source>
</evidence>
<reference evidence="4" key="1">
    <citation type="submission" date="2021-12" db="EMBL/GenBank/DDBJ databases">
        <authorList>
            <person name="King R."/>
        </authorList>
    </citation>
    <scope>NUCLEOTIDE SEQUENCE</scope>
</reference>
<evidence type="ECO:0008006" key="6">
    <source>
        <dbReference type="Google" id="ProtNLM"/>
    </source>
</evidence>
<dbReference type="GO" id="GO:0045892">
    <property type="term" value="P:negative regulation of DNA-templated transcription"/>
    <property type="evidence" value="ECO:0007669"/>
    <property type="project" value="TreeGrafter"/>
</dbReference>
<dbReference type="EMBL" id="OV121138">
    <property type="protein sequence ID" value="CAH0560014.1"/>
    <property type="molecule type" value="Genomic_DNA"/>
</dbReference>
<feature type="repeat" description="MBT" evidence="2">
    <location>
        <begin position="59"/>
        <end position="155"/>
    </location>
</feature>
<feature type="compositionally biased region" description="Polar residues" evidence="3">
    <location>
        <begin position="190"/>
        <end position="206"/>
    </location>
</feature>
<dbReference type="InterPro" id="IPR004092">
    <property type="entry name" value="Mbt"/>
</dbReference>
<feature type="region of interest" description="Disordered" evidence="3">
    <location>
        <begin position="159"/>
        <end position="307"/>
    </location>
</feature>
<feature type="compositionally biased region" description="Acidic residues" evidence="3">
    <location>
        <begin position="264"/>
        <end position="273"/>
    </location>
</feature>
<dbReference type="InterPro" id="IPR050548">
    <property type="entry name" value="PcG_chromatin_remod_factors"/>
</dbReference>
<feature type="repeat" description="MBT" evidence="2">
    <location>
        <begin position="1"/>
        <end position="51"/>
    </location>
</feature>
<keyword evidence="1" id="KW-0677">Repeat</keyword>